<dbReference type="PANTHER" id="PTHR12133">
    <property type="entry name" value="TRNA (ADENINE(58)-N(1))-METHYLTRANSFERASE"/>
    <property type="match status" value="1"/>
</dbReference>
<dbReference type="GO" id="GO:0030488">
    <property type="term" value="P:tRNA methylation"/>
    <property type="evidence" value="ECO:0007669"/>
    <property type="project" value="InterPro"/>
</dbReference>
<accession>A0A7S9KKN4</accession>
<evidence type="ECO:0000313" key="6">
    <source>
        <dbReference type="Proteomes" id="UP000594364"/>
    </source>
</evidence>
<dbReference type="OrthoDB" id="5585464at2759"/>
<evidence type="ECO:0000256" key="2">
    <source>
        <dbReference type="ARBA" id="ARBA00015963"/>
    </source>
</evidence>
<evidence type="ECO:0000256" key="3">
    <source>
        <dbReference type="ARBA" id="ARBA00033309"/>
    </source>
</evidence>
<dbReference type="EMBL" id="CP031385">
    <property type="protein sequence ID" value="QPG94076.1"/>
    <property type="molecule type" value="Genomic_DNA"/>
</dbReference>
<dbReference type="InterPro" id="IPR014816">
    <property type="entry name" value="tRNA_MeTrfase_Gcd14"/>
</dbReference>
<dbReference type="SUPFAM" id="SSF53335">
    <property type="entry name" value="S-adenosyl-L-methionine-dependent methyltransferases"/>
    <property type="match status" value="1"/>
</dbReference>
<keyword evidence="6" id="KW-1185">Reference proteome</keyword>
<dbReference type="Proteomes" id="UP000594364">
    <property type="component" value="Chromosome 1"/>
</dbReference>
<sequence length="415" mass="46150">MRCGRHQTVQFLRRAYSSNRRIQEHDVLFLRQQGLKYPKWHLTAPLRPSGTIKLSYGASLPAADLIGKKLLDLVHDSKGNRVVLQEPTLSSYVVNSERHATPIYPHDANTIVSLLDLNPSRPGEEDHDDDQGHSTPIFEIFEAGTGMGSLTLHIARAIHAANPPLPPSLRHDICEAKFRPESNPSLTRVDLNPDAEEALGLYRASRRAVLHTLDQKPKHTHAAYRLIRNFRRAQYLPSIDFHIGSIDEYLSERLAKSGGQPFLSRAILDLPSAHENAERVIEALLPNGILILFKPSISQIGDFQKWSTENRQPIRLEKVLELPVSTTSDGVHDAGGGRHWDVKTVLPRASQDGDGKLVQVMRPKVGERIAGGGFVAILRRWPTGEQDVMDSGQDGTGQGNVDADMDADKHSDDRK</sequence>
<name>A0A7S9KKN4_EPIFF</name>
<dbReference type="InterPro" id="IPR029063">
    <property type="entry name" value="SAM-dependent_MTases_sf"/>
</dbReference>
<feature type="compositionally biased region" description="Basic and acidic residues" evidence="4">
    <location>
        <begin position="406"/>
        <end position="415"/>
    </location>
</feature>
<reference evidence="5 6" key="1">
    <citation type="journal article" date="2018" name="PLoS Genet.">
        <title>Repeat elements organise 3D genome structure and mediate transcription in the filamentous fungus Epichloe festucae.</title>
        <authorList>
            <person name="Winter D.J."/>
            <person name="Ganley A.R.D."/>
            <person name="Young C.A."/>
            <person name="Liachko I."/>
            <person name="Schardl C.L."/>
            <person name="Dupont P.Y."/>
            <person name="Berry D."/>
            <person name="Ram A."/>
            <person name="Scott B."/>
            <person name="Cox M.P."/>
        </authorList>
    </citation>
    <scope>NUCLEOTIDE SEQUENCE [LARGE SCALE GENOMIC DNA]</scope>
    <source>
        <strain evidence="5 6">Fl1</strain>
    </source>
</reference>
<dbReference type="PROSITE" id="PS51620">
    <property type="entry name" value="SAM_TRM61"/>
    <property type="match status" value="1"/>
</dbReference>
<dbReference type="GO" id="GO:0160107">
    <property type="term" value="F:tRNA (adenine(58)-N1)-methyltransferase activity"/>
    <property type="evidence" value="ECO:0007669"/>
    <property type="project" value="UniProtKB-EC"/>
</dbReference>
<organism evidence="5 6">
    <name type="scientific">Epichloe festucae (strain Fl1)</name>
    <dbReference type="NCBI Taxonomy" id="877507"/>
    <lineage>
        <taxon>Eukaryota</taxon>
        <taxon>Fungi</taxon>
        <taxon>Dikarya</taxon>
        <taxon>Ascomycota</taxon>
        <taxon>Pezizomycotina</taxon>
        <taxon>Sordariomycetes</taxon>
        <taxon>Hypocreomycetidae</taxon>
        <taxon>Hypocreales</taxon>
        <taxon>Clavicipitaceae</taxon>
        <taxon>Epichloe</taxon>
    </lineage>
</organism>
<protein>
    <recommendedName>
        <fullName evidence="2">tRNA (adenine(58)-N(1))-methyltransferase catalytic subunit TRM61</fullName>
        <ecNumber evidence="1">2.1.1.220</ecNumber>
    </recommendedName>
    <alternativeName>
        <fullName evidence="3">tRNA(m1A58)-methyltransferase subunit TRM61</fullName>
    </alternativeName>
</protein>
<proteinExistence type="predicted"/>
<dbReference type="Gene3D" id="3.40.50.150">
    <property type="entry name" value="Vaccinia Virus protein VP39"/>
    <property type="match status" value="1"/>
</dbReference>
<dbReference type="GO" id="GO:0005739">
    <property type="term" value="C:mitochondrion"/>
    <property type="evidence" value="ECO:0007669"/>
    <property type="project" value="TreeGrafter"/>
</dbReference>
<dbReference type="AlphaFoldDB" id="A0A7S9KKN4"/>
<evidence type="ECO:0000256" key="4">
    <source>
        <dbReference type="SAM" id="MobiDB-lite"/>
    </source>
</evidence>
<dbReference type="PANTHER" id="PTHR12133:SF1">
    <property type="entry name" value="TRNA (ADENINE(58)-N(1))-METHYLTRANSFERASE, MITOCHONDRIAL"/>
    <property type="match status" value="1"/>
</dbReference>
<evidence type="ECO:0000313" key="5">
    <source>
        <dbReference type="EMBL" id="QPG94076.1"/>
    </source>
</evidence>
<dbReference type="EC" id="2.1.1.220" evidence="1"/>
<evidence type="ECO:0000256" key="1">
    <source>
        <dbReference type="ARBA" id="ARBA00012796"/>
    </source>
</evidence>
<feature type="region of interest" description="Disordered" evidence="4">
    <location>
        <begin position="385"/>
        <end position="415"/>
    </location>
</feature>
<dbReference type="GO" id="GO:0031515">
    <property type="term" value="C:tRNA (m1A) methyltransferase complex"/>
    <property type="evidence" value="ECO:0007669"/>
    <property type="project" value="InterPro"/>
</dbReference>
<gene>
    <name evidence="5" type="ORF">C2857_004482</name>
</gene>